<dbReference type="EMBL" id="PYOY01000006">
    <property type="protein sequence ID" value="PSX06860.1"/>
    <property type="molecule type" value="Genomic_DNA"/>
</dbReference>
<dbReference type="Proteomes" id="UP000241440">
    <property type="component" value="Unassembled WGS sequence"/>
</dbReference>
<dbReference type="Pfam" id="PF04217">
    <property type="entry name" value="DUF412"/>
    <property type="match status" value="1"/>
</dbReference>
<gene>
    <name evidence="9" type="ORF">C0W41_12570</name>
</gene>
<organism evidence="9 10">
    <name type="scientific">Photobacterium angustum</name>
    <dbReference type="NCBI Taxonomy" id="661"/>
    <lineage>
        <taxon>Bacteria</taxon>
        <taxon>Pseudomonadati</taxon>
        <taxon>Pseudomonadota</taxon>
        <taxon>Gammaproteobacteria</taxon>
        <taxon>Vibrionales</taxon>
        <taxon>Vibrionaceae</taxon>
        <taxon>Photobacterium</taxon>
    </lineage>
</organism>
<comment type="caution">
    <text evidence="9">The sequence shown here is derived from an EMBL/GenBank/DDBJ whole genome shotgun (WGS) entry which is preliminary data.</text>
</comment>
<keyword evidence="7 8" id="KW-0472">Membrane</keyword>
<keyword evidence="4" id="KW-0997">Cell inner membrane</keyword>
<keyword evidence="3 8" id="KW-1003">Cell membrane</keyword>
<keyword evidence="6 8" id="KW-1133">Transmembrane helix</keyword>
<dbReference type="GO" id="GO:0005886">
    <property type="term" value="C:plasma membrane"/>
    <property type="evidence" value="ECO:0007669"/>
    <property type="project" value="UniProtKB-SubCell"/>
</dbReference>
<evidence type="ECO:0000313" key="10">
    <source>
        <dbReference type="Proteomes" id="UP000241440"/>
    </source>
</evidence>
<proteinExistence type="inferred from homology"/>
<dbReference type="AlphaFoldDB" id="A0A855SE94"/>
<evidence type="ECO:0000256" key="8">
    <source>
        <dbReference type="HAMAP-Rule" id="MF_01101"/>
    </source>
</evidence>
<accession>A0A855SE94</accession>
<evidence type="ECO:0000256" key="4">
    <source>
        <dbReference type="ARBA" id="ARBA00022519"/>
    </source>
</evidence>
<comment type="similarity">
    <text evidence="2 8">Belongs to the UPF0208 family.</text>
</comment>
<evidence type="ECO:0000256" key="6">
    <source>
        <dbReference type="ARBA" id="ARBA00022989"/>
    </source>
</evidence>
<protein>
    <recommendedName>
        <fullName evidence="8">UPF0208 membrane protein C0W41_12570</fullName>
    </recommendedName>
</protein>
<evidence type="ECO:0000256" key="1">
    <source>
        <dbReference type="ARBA" id="ARBA00004429"/>
    </source>
</evidence>
<sequence>MLSNITKTFLDKFNFNQVCCLKILKIIFFFDEWCFMTQQSKWKYFQDGQHYMSTWPMRKELAAVFPEHRYIKATKFATKVMPAVAAISILTQMVFNNYAGMPQAVAIALLALSMPLQGLWWLGKRSQTVLPPSLAKWYSEIHQKIVSEGYAMQPKKSQPRYQELADVLSRAFKQLDRSALERWF</sequence>
<dbReference type="NCBIfam" id="NF002493">
    <property type="entry name" value="PRK01816.1"/>
    <property type="match status" value="1"/>
</dbReference>
<reference evidence="9 10" key="1">
    <citation type="submission" date="2018-01" db="EMBL/GenBank/DDBJ databases">
        <title>Whole genome sequencing of Histamine producing bacteria.</title>
        <authorList>
            <person name="Butler K."/>
        </authorList>
    </citation>
    <scope>NUCLEOTIDE SEQUENCE [LARGE SCALE GENOMIC DNA]</scope>
    <source>
        <strain evidence="9 10">A2-1</strain>
    </source>
</reference>
<evidence type="ECO:0000313" key="9">
    <source>
        <dbReference type="EMBL" id="PSX06860.1"/>
    </source>
</evidence>
<evidence type="ECO:0000256" key="3">
    <source>
        <dbReference type="ARBA" id="ARBA00022475"/>
    </source>
</evidence>
<keyword evidence="5 8" id="KW-0812">Transmembrane</keyword>
<comment type="subcellular location">
    <subcellularLocation>
        <location evidence="1">Cell inner membrane</location>
        <topology evidence="1">Multi-pass membrane protein</topology>
    </subcellularLocation>
    <subcellularLocation>
        <location evidence="8">Cell membrane</location>
        <topology evidence="8">Multi-pass membrane protein</topology>
    </subcellularLocation>
</comment>
<name>A0A855SE94_PHOAN</name>
<evidence type="ECO:0000256" key="7">
    <source>
        <dbReference type="ARBA" id="ARBA00023136"/>
    </source>
</evidence>
<evidence type="ECO:0000256" key="5">
    <source>
        <dbReference type="ARBA" id="ARBA00022692"/>
    </source>
</evidence>
<dbReference type="HAMAP" id="MF_01101">
    <property type="entry name" value="UPF0208"/>
    <property type="match status" value="1"/>
</dbReference>
<evidence type="ECO:0000256" key="2">
    <source>
        <dbReference type="ARBA" id="ARBA00009474"/>
    </source>
</evidence>
<dbReference type="InterPro" id="IPR007334">
    <property type="entry name" value="UPF0208"/>
</dbReference>